<organismHost>
    <name type="scientific">Culex nigripalpus</name>
    <dbReference type="NCBI Taxonomy" id="42429"/>
</organismHost>
<evidence type="ECO:0000313" key="2">
    <source>
        <dbReference type="Proteomes" id="UP000006635"/>
    </source>
</evidence>
<protein>
    <submittedName>
        <fullName evidence="1">CUN069 similar to AcMNPV ORF109</fullName>
    </submittedName>
</protein>
<sequence length="409" mass="46280">MATCNSRTLIHVDDHYMVYASRPLENASRDDFKKGVEKIKDALQIVPGGAANPWLTKNSVMHTLIIVLPQLIDDEDRIRIAYPFLFKLTNADTLKRVVVDVRMESQNSKLGAPSGGVVVVYFNPLCKPRLEGDSMTLIFTGLVPEELVDCIDPSTRAWYKRSFGGACPHEIPQTANLMSLINLFGRNDSILSVNSRNLLASYDRFYTHDKFQLRLDPLSDIRFNVLALLRFYTLMPAKSAFQLCTTPEHRNAVCLRAFDDYVRREVVRMFTPASSGDNYMTRCAALHSDSMVELANIIRTFHPDTKMSNAVGDTLRWYSNLVTKFGVLPQVYLLLRDLDARDRNKAHVLQRWGSHLVIDCNGLRPRTIPTVSKVWAVNSNSNLVTEFQKSLGLSLPIYQCTTQPPFISC</sequence>
<name>Q919K7_NPVCO</name>
<dbReference type="KEGG" id="vg:921945"/>
<organism evidence="1 2">
    <name type="scientific">Culex nigripalpus nucleopolyhedrovirus (isolate Florida/1997)</name>
    <name type="common">CuniNPV</name>
    <dbReference type="NCBI Taxonomy" id="645993"/>
    <lineage>
        <taxon>Viruses</taxon>
        <taxon>Viruses incertae sedis</taxon>
        <taxon>Naldaviricetes</taxon>
        <taxon>Lefavirales</taxon>
        <taxon>Baculoviridae</taxon>
        <taxon>Deltabaculovirus</taxon>
    </lineage>
</organism>
<keyword evidence="2" id="KW-1185">Reference proteome</keyword>
<dbReference type="Proteomes" id="UP000006635">
    <property type="component" value="Segment"/>
</dbReference>
<accession>Q919K7</accession>
<reference evidence="1 2" key="1">
    <citation type="journal article" date="2001" name="J. Virol.">
        <title>Genome sequence of a baculovirus pathogenic for Culex nigripalpus.</title>
        <authorList>
            <person name="Afonso C.L."/>
            <person name="Tulman E.R."/>
            <person name="Lu Z."/>
            <person name="Balinsky C.A."/>
            <person name="Moser B.A."/>
            <person name="Becnel J.J."/>
            <person name="Rock D.L."/>
            <person name="Kutish G.F."/>
        </authorList>
    </citation>
    <scope>NUCLEOTIDE SEQUENCE [LARGE SCALE GENOMIC DNA]</scope>
    <source>
        <strain evidence="2">Isolate Florida/1997</strain>
    </source>
</reference>
<evidence type="ECO:0000313" key="1">
    <source>
        <dbReference type="EMBL" id="AAK94147.1"/>
    </source>
</evidence>
<proteinExistence type="predicted"/>
<gene>
    <name evidence="1" type="primary">CUN069</name>
</gene>
<dbReference type="RefSeq" id="NP_203373.1">
    <property type="nucleotide sequence ID" value="NC_003084.1"/>
</dbReference>
<dbReference type="EMBL" id="AF403738">
    <property type="protein sequence ID" value="AAK94147.1"/>
    <property type="molecule type" value="Genomic_DNA"/>
</dbReference>
<dbReference type="GeneID" id="921945"/>